<gene>
    <name evidence="2" type="ORF">ELQ35_20380</name>
</gene>
<dbReference type="Proteomes" id="UP000267430">
    <property type="component" value="Unassembled WGS sequence"/>
</dbReference>
<keyword evidence="1" id="KW-0472">Membrane</keyword>
<organism evidence="2 3">
    <name type="scientific">Peribacillus cavernae</name>
    <dbReference type="NCBI Taxonomy" id="1674310"/>
    <lineage>
        <taxon>Bacteria</taxon>
        <taxon>Bacillati</taxon>
        <taxon>Bacillota</taxon>
        <taxon>Bacilli</taxon>
        <taxon>Bacillales</taxon>
        <taxon>Bacillaceae</taxon>
        <taxon>Peribacillus</taxon>
    </lineage>
</organism>
<comment type="caution">
    <text evidence="2">The sequence shown here is derived from an EMBL/GenBank/DDBJ whole genome shotgun (WGS) entry which is preliminary data.</text>
</comment>
<evidence type="ECO:0000313" key="3">
    <source>
        <dbReference type="Proteomes" id="UP000267430"/>
    </source>
</evidence>
<feature type="transmembrane region" description="Helical" evidence="1">
    <location>
        <begin position="6"/>
        <end position="24"/>
    </location>
</feature>
<accession>A0A433HAZ4</accession>
<evidence type="ECO:0000313" key="2">
    <source>
        <dbReference type="EMBL" id="RUQ25468.1"/>
    </source>
</evidence>
<keyword evidence="3" id="KW-1185">Reference proteome</keyword>
<dbReference type="OrthoDB" id="2735026at2"/>
<evidence type="ECO:0000256" key="1">
    <source>
        <dbReference type="SAM" id="Phobius"/>
    </source>
</evidence>
<dbReference type="RefSeq" id="WP_126867016.1">
    <property type="nucleotide sequence ID" value="NZ_JAUSTX010000014.1"/>
</dbReference>
<keyword evidence="1" id="KW-1133">Transmembrane helix</keyword>
<dbReference type="EMBL" id="RYZZ01000042">
    <property type="protein sequence ID" value="RUQ25468.1"/>
    <property type="molecule type" value="Genomic_DNA"/>
</dbReference>
<name>A0A433HAZ4_9BACI</name>
<dbReference type="AlphaFoldDB" id="A0A433HAZ4"/>
<sequence length="126" mass="14964">MILLLRLFIFLLFIFLIYSAIRFIKSPRRKLKLALEQKKFYILDDTANVRKNFLLTYHGILFEGEKYAEVINNSFEVVSIIVWPKNITALHGLDRDDFLKLESFIKARYPIAQIDWKSPVKELLEL</sequence>
<keyword evidence="1" id="KW-0812">Transmembrane</keyword>
<protein>
    <submittedName>
        <fullName evidence="2">Sigma-w pathway protein ysdB</fullName>
    </submittedName>
</protein>
<reference evidence="2 3" key="1">
    <citation type="submission" date="2018-12" db="EMBL/GenBank/DDBJ databases">
        <title>Bacillus chawlae sp. nov., Bacillus glennii sp. nov., and Bacillus saganii sp. nov. Isolated from the Vehicle Assembly Building at Kennedy Space Center where the Viking Spacecraft were Assembled.</title>
        <authorList>
            <person name="Seuylemezian A."/>
            <person name="Vaishampayan P."/>
        </authorList>
    </citation>
    <scope>NUCLEOTIDE SEQUENCE [LARGE SCALE GENOMIC DNA]</scope>
    <source>
        <strain evidence="2 3">L5</strain>
    </source>
</reference>
<proteinExistence type="predicted"/>